<dbReference type="AlphaFoldDB" id="A0A7W8ECM8"/>
<proteinExistence type="predicted"/>
<dbReference type="GO" id="GO:0003700">
    <property type="term" value="F:DNA-binding transcription factor activity"/>
    <property type="evidence" value="ECO:0007669"/>
    <property type="project" value="TreeGrafter"/>
</dbReference>
<name>A0A7W8ECM8_9BACT</name>
<protein>
    <submittedName>
        <fullName evidence="6">LacI family transcriptional regulator</fullName>
    </submittedName>
</protein>
<dbReference type="InterPro" id="IPR000843">
    <property type="entry name" value="HTH_LacI"/>
</dbReference>
<dbReference type="Pfam" id="PF00356">
    <property type="entry name" value="LacI"/>
    <property type="match status" value="1"/>
</dbReference>
<evidence type="ECO:0000256" key="2">
    <source>
        <dbReference type="ARBA" id="ARBA00023015"/>
    </source>
</evidence>
<dbReference type="SMART" id="SM00354">
    <property type="entry name" value="HTH_LACI"/>
    <property type="match status" value="1"/>
</dbReference>
<dbReference type="InterPro" id="IPR046335">
    <property type="entry name" value="LacI/GalR-like_sensor"/>
</dbReference>
<dbReference type="Gene3D" id="1.10.260.40">
    <property type="entry name" value="lambda repressor-like DNA-binding domains"/>
    <property type="match status" value="1"/>
</dbReference>
<feature type="domain" description="HTH lacI-type" evidence="5">
    <location>
        <begin position="5"/>
        <end position="59"/>
    </location>
</feature>
<dbReference type="RefSeq" id="WP_184258796.1">
    <property type="nucleotide sequence ID" value="NZ_JACHIO010000020.1"/>
</dbReference>
<keyword evidence="2" id="KW-0805">Transcription regulation</keyword>
<sequence>MNRPVRMSDVAKLARVGTMTVSRVLKGNVPVSEETKSRVLDAVAKLNYLPNEIARSLREQRTHQIGIIVPNLHDPFFAVCADAISLVVKQHSYSTVITTSDEDPQTELMEAKRMLRRHIEGLIIIPARGKTLLNDPEFTQTPIVTLDRPVAGSHFDSVVVENKRGAQLGVQHLIDHHHRRIACIGLTLELWTMRQRLQGYCAAMEAAGLKEDSHVVTESPWETLQTIRTLRNRKSPPTAIFCSNNLTTRNTLHAFSSLKVRVPEEIALIGFDDFEMADIIQPAVTVVRQPSDAMGRIGAELLFSKLTSTEPQGKPKRIVLPAELVVRRSCGTHDYLVP</sequence>
<evidence type="ECO:0000256" key="3">
    <source>
        <dbReference type="ARBA" id="ARBA00023125"/>
    </source>
</evidence>
<dbReference type="GO" id="GO:0000976">
    <property type="term" value="F:transcription cis-regulatory region binding"/>
    <property type="evidence" value="ECO:0007669"/>
    <property type="project" value="TreeGrafter"/>
</dbReference>
<dbReference type="PANTHER" id="PTHR30146">
    <property type="entry name" value="LACI-RELATED TRANSCRIPTIONAL REPRESSOR"/>
    <property type="match status" value="1"/>
</dbReference>
<accession>A0A7W8ECM8</accession>
<dbReference type="InterPro" id="IPR028082">
    <property type="entry name" value="Peripla_BP_I"/>
</dbReference>
<dbReference type="PROSITE" id="PS00356">
    <property type="entry name" value="HTH_LACI_1"/>
    <property type="match status" value="1"/>
</dbReference>
<keyword evidence="4" id="KW-0804">Transcription</keyword>
<reference evidence="6 7" key="1">
    <citation type="submission" date="2020-08" db="EMBL/GenBank/DDBJ databases">
        <title>Genomic Encyclopedia of Type Strains, Phase IV (KMG-V): Genome sequencing to study the core and pangenomes of soil and plant-associated prokaryotes.</title>
        <authorList>
            <person name="Whitman W."/>
        </authorList>
    </citation>
    <scope>NUCLEOTIDE SEQUENCE [LARGE SCALE GENOMIC DNA]</scope>
    <source>
        <strain evidence="6 7">X5P3</strain>
    </source>
</reference>
<dbReference type="Proteomes" id="UP000584867">
    <property type="component" value="Unassembled WGS sequence"/>
</dbReference>
<gene>
    <name evidence="6" type="ORF">HDF15_004165</name>
</gene>
<dbReference type="EMBL" id="JACHIO010000020">
    <property type="protein sequence ID" value="MBB5065795.1"/>
    <property type="molecule type" value="Genomic_DNA"/>
</dbReference>
<dbReference type="SUPFAM" id="SSF53822">
    <property type="entry name" value="Periplasmic binding protein-like I"/>
    <property type="match status" value="1"/>
</dbReference>
<evidence type="ECO:0000259" key="5">
    <source>
        <dbReference type="PROSITE" id="PS50932"/>
    </source>
</evidence>
<dbReference type="CDD" id="cd06267">
    <property type="entry name" value="PBP1_LacI_sugar_binding-like"/>
    <property type="match status" value="1"/>
</dbReference>
<evidence type="ECO:0000313" key="7">
    <source>
        <dbReference type="Proteomes" id="UP000584867"/>
    </source>
</evidence>
<evidence type="ECO:0000256" key="4">
    <source>
        <dbReference type="ARBA" id="ARBA00023163"/>
    </source>
</evidence>
<dbReference type="Gene3D" id="3.40.50.2300">
    <property type="match status" value="2"/>
</dbReference>
<dbReference type="PANTHER" id="PTHR30146:SF148">
    <property type="entry name" value="HTH-TYPE TRANSCRIPTIONAL REPRESSOR PURR-RELATED"/>
    <property type="match status" value="1"/>
</dbReference>
<keyword evidence="3" id="KW-0238">DNA-binding</keyword>
<keyword evidence="1" id="KW-0678">Repressor</keyword>
<evidence type="ECO:0000313" key="6">
    <source>
        <dbReference type="EMBL" id="MBB5065795.1"/>
    </source>
</evidence>
<dbReference type="InterPro" id="IPR010982">
    <property type="entry name" value="Lambda_DNA-bd_dom_sf"/>
</dbReference>
<comment type="caution">
    <text evidence="6">The sequence shown here is derived from an EMBL/GenBank/DDBJ whole genome shotgun (WGS) entry which is preliminary data.</text>
</comment>
<organism evidence="6 7">
    <name type="scientific">Granulicella mallensis</name>
    <dbReference type="NCBI Taxonomy" id="940614"/>
    <lineage>
        <taxon>Bacteria</taxon>
        <taxon>Pseudomonadati</taxon>
        <taxon>Acidobacteriota</taxon>
        <taxon>Terriglobia</taxon>
        <taxon>Terriglobales</taxon>
        <taxon>Acidobacteriaceae</taxon>
        <taxon>Granulicella</taxon>
    </lineage>
</organism>
<evidence type="ECO:0000256" key="1">
    <source>
        <dbReference type="ARBA" id="ARBA00022491"/>
    </source>
</evidence>
<dbReference type="SUPFAM" id="SSF47413">
    <property type="entry name" value="lambda repressor-like DNA-binding domains"/>
    <property type="match status" value="1"/>
</dbReference>
<dbReference type="PROSITE" id="PS50932">
    <property type="entry name" value="HTH_LACI_2"/>
    <property type="match status" value="1"/>
</dbReference>
<dbReference type="CDD" id="cd01392">
    <property type="entry name" value="HTH_LacI"/>
    <property type="match status" value="1"/>
</dbReference>
<dbReference type="Pfam" id="PF13377">
    <property type="entry name" value="Peripla_BP_3"/>
    <property type="match status" value="1"/>
</dbReference>